<dbReference type="GO" id="GO:0000155">
    <property type="term" value="F:phosphorelay sensor kinase activity"/>
    <property type="evidence" value="ECO:0007669"/>
    <property type="project" value="InterPro"/>
</dbReference>
<dbReference type="InterPro" id="IPR000700">
    <property type="entry name" value="PAS-assoc_C"/>
</dbReference>
<dbReference type="Pfam" id="PF02518">
    <property type="entry name" value="HATPase_c"/>
    <property type="match status" value="1"/>
</dbReference>
<dbReference type="InterPro" id="IPR013656">
    <property type="entry name" value="PAS_4"/>
</dbReference>
<dbReference type="AlphaFoldDB" id="B8DJ09"/>
<dbReference type="Pfam" id="PF00072">
    <property type="entry name" value="Response_reg"/>
    <property type="match status" value="1"/>
</dbReference>
<dbReference type="SMART" id="SM00387">
    <property type="entry name" value="HATPase_c"/>
    <property type="match status" value="1"/>
</dbReference>
<keyword evidence="10" id="KW-0418">Kinase</keyword>
<dbReference type="PROSITE" id="PS50113">
    <property type="entry name" value="PAC"/>
    <property type="match status" value="1"/>
</dbReference>
<feature type="compositionally biased region" description="Pro residues" evidence="5">
    <location>
        <begin position="75"/>
        <end position="84"/>
    </location>
</feature>
<sequence>MTRHLGLALHCVPEAHDVVAGSCWPGESASGLSGQLEPGARGARHAGPSGTQTTGPQTSGAQTPGAKSPAHKPGSPQPDGPVPMPTHGGPPRFAGVARSAIMRDTAVTICLSASPADTLAASPMPGPVPGQPDMSADMPDILMPEWPASARVPARRAAALALLAETALGVHPVAHPATTHGPTTRCPATHREAMSAPPPPPSIGTSGHTSGQDATASRAARLSLLIVSEFEEFARGLVTRLAACGLEPSYMLAETPFELSRLITEEPWDMVVAESEAPGMTWQEVLMLVRGVREDVPFVLVAPAADEGLALEAVREGADEVLCADDWHLGPAFMRLVREAERRRTLSVHWREINRDARQWRGMVEGTVLGIFRCRPWGELFSANPAFADMFGYPSPDALFEAIRSGGAAGVAPGATMPEGWLPGGFLDRATLDRMLNTLRDEGEVRDFETTARRADGSTFWISVNARVQRGSTGEISGIEGTVEDIDRRKAVENMIIRAKQEWEKTFDSVPDIIMIMDAGQRVRRSNMALGRLLGLHPKDLVGRHCNDVLGASVMADDVCAAIRAMPWGESRTEELYLPSLGGHFLVTLSPFLADSQYDGEPVREGDAPGTVLVAHDISSRKQLEARLRQAQKMEAIGTLAGGIAHDFNNILGVMMGYTEMSLDQTEEGDAQHRRLTEVLAAGRRARDLIRQILTFSRQEEPSRLPLPPLAPIKETVRLLRATLPANVDIRLDLAETGPLLANLSQLQQVIMNLCANAAHAMKEHGGVLHLALDAVELDEDEAAARSLPAPGGYARLRVRDTGHGIPADIMENIFDPFFTTKKPDEGTGMGLALVHGIVTAHGGAVAVQSTVGVGTEFEVLLPLAPQAGEEAAMRADSAHSGSGLALVVDDEAPLAAIMGAMLEKLGYRAVVTANPLDALERFRADPASWRLVVTDQTMPGMTGTELTRHMRALRPDLPVVLCSGFSEGLGHDAAMEAGVSMMLAKPLLRADLAAALSELGLESGKE</sequence>
<dbReference type="EMBL" id="CP001197">
    <property type="protein sequence ID" value="ACL09670.1"/>
    <property type="molecule type" value="Genomic_DNA"/>
</dbReference>
<dbReference type="SUPFAM" id="SSF55785">
    <property type="entry name" value="PYP-like sensor domain (PAS domain)"/>
    <property type="match status" value="2"/>
</dbReference>
<dbReference type="InterPro" id="IPR005467">
    <property type="entry name" value="His_kinase_dom"/>
</dbReference>
<feature type="compositionally biased region" description="Polar residues" evidence="5">
    <location>
        <begin position="203"/>
        <end position="215"/>
    </location>
</feature>
<evidence type="ECO:0000259" key="9">
    <source>
        <dbReference type="PROSITE" id="PS50113"/>
    </source>
</evidence>
<feature type="compositionally biased region" description="Low complexity" evidence="5">
    <location>
        <begin position="46"/>
        <end position="65"/>
    </location>
</feature>
<dbReference type="InterPro" id="IPR035965">
    <property type="entry name" value="PAS-like_dom_sf"/>
</dbReference>
<evidence type="ECO:0000259" key="7">
    <source>
        <dbReference type="PROSITE" id="PS50110"/>
    </source>
</evidence>
<reference evidence="10" key="1">
    <citation type="submission" date="2008-10" db="EMBL/GenBank/DDBJ databases">
        <title>Complete sequence of Desulfovibrio vulgaris str. 'Miyazaki F'.</title>
        <authorList>
            <person name="Lucas S."/>
            <person name="Copeland A."/>
            <person name="Lapidus A."/>
            <person name="Glavina del Rio T."/>
            <person name="Dalin E."/>
            <person name="Tice H."/>
            <person name="Bruce D."/>
            <person name="Goodwin L."/>
            <person name="Pitluck S."/>
            <person name="Sims D."/>
            <person name="Brettin T."/>
            <person name="Detter J.C."/>
            <person name="Han C."/>
            <person name="Larimer F."/>
            <person name="Land M."/>
            <person name="Hauser L."/>
            <person name="Kyrpides N."/>
            <person name="Mikhailova N."/>
            <person name="Hazen T.C."/>
            <person name="Richardson P."/>
        </authorList>
    </citation>
    <scope>NUCLEOTIDE SEQUENCE</scope>
    <source>
        <strain evidence="10">Miyazaki F</strain>
    </source>
</reference>
<dbReference type="CDD" id="cd00156">
    <property type="entry name" value="REC"/>
    <property type="match status" value="1"/>
</dbReference>
<dbReference type="PROSITE" id="PS50109">
    <property type="entry name" value="HIS_KIN"/>
    <property type="match status" value="1"/>
</dbReference>
<evidence type="ECO:0000256" key="3">
    <source>
        <dbReference type="ARBA" id="ARBA00022553"/>
    </source>
</evidence>
<dbReference type="PRINTS" id="PR00344">
    <property type="entry name" value="BCTRLSENSOR"/>
</dbReference>
<dbReference type="CDD" id="cd00082">
    <property type="entry name" value="HisKA"/>
    <property type="match status" value="1"/>
</dbReference>
<dbReference type="HOGENOM" id="CLU_000445_114_51_7"/>
<dbReference type="SUPFAM" id="SSF55874">
    <property type="entry name" value="ATPase domain of HSP90 chaperone/DNA topoisomerase II/histidine kinase"/>
    <property type="match status" value="1"/>
</dbReference>
<evidence type="ECO:0000313" key="10">
    <source>
        <dbReference type="EMBL" id="ACL09670.1"/>
    </source>
</evidence>
<dbReference type="PANTHER" id="PTHR43065:SF42">
    <property type="entry name" value="TWO-COMPONENT SENSOR PPRA"/>
    <property type="match status" value="1"/>
</dbReference>
<comment type="catalytic activity">
    <reaction evidence="1">
        <text>ATP + protein L-histidine = ADP + protein N-phospho-L-histidine.</text>
        <dbReference type="EC" id="2.7.13.3"/>
    </reaction>
</comment>
<dbReference type="SMART" id="SM00388">
    <property type="entry name" value="HisKA"/>
    <property type="match status" value="1"/>
</dbReference>
<evidence type="ECO:0000256" key="2">
    <source>
        <dbReference type="ARBA" id="ARBA00012438"/>
    </source>
</evidence>
<dbReference type="NCBIfam" id="TIGR00229">
    <property type="entry name" value="sensory_box"/>
    <property type="match status" value="2"/>
</dbReference>
<feature type="modified residue" description="4-aspartylphosphate" evidence="4">
    <location>
        <position position="936"/>
    </location>
</feature>
<dbReference type="KEGG" id="dvm:DvMF_2731"/>
<evidence type="ECO:0000256" key="5">
    <source>
        <dbReference type="SAM" id="MobiDB-lite"/>
    </source>
</evidence>
<dbReference type="PROSITE" id="PS50110">
    <property type="entry name" value="RESPONSE_REGULATORY"/>
    <property type="match status" value="1"/>
</dbReference>
<feature type="domain" description="PAS" evidence="8">
    <location>
        <begin position="499"/>
        <end position="544"/>
    </location>
</feature>
<evidence type="ECO:0000256" key="4">
    <source>
        <dbReference type="PROSITE-ProRule" id="PRU00169"/>
    </source>
</evidence>
<dbReference type="InterPro" id="IPR003594">
    <property type="entry name" value="HATPase_dom"/>
</dbReference>
<dbReference type="InterPro" id="IPR004358">
    <property type="entry name" value="Sig_transdc_His_kin-like_C"/>
</dbReference>
<dbReference type="SUPFAM" id="SSF52172">
    <property type="entry name" value="CheY-like"/>
    <property type="match status" value="2"/>
</dbReference>
<feature type="domain" description="Response regulatory" evidence="7">
    <location>
        <begin position="885"/>
        <end position="1001"/>
    </location>
</feature>
<dbReference type="Pfam" id="PF08448">
    <property type="entry name" value="PAS_4"/>
    <property type="match status" value="1"/>
</dbReference>
<dbReference type="PANTHER" id="PTHR43065">
    <property type="entry name" value="SENSOR HISTIDINE KINASE"/>
    <property type="match status" value="1"/>
</dbReference>
<protein>
    <recommendedName>
        <fullName evidence="2">histidine kinase</fullName>
        <ecNumber evidence="2">2.7.13.3</ecNumber>
    </recommendedName>
</protein>
<dbReference type="Pfam" id="PF13426">
    <property type="entry name" value="PAS_9"/>
    <property type="match status" value="1"/>
</dbReference>
<feature type="region of interest" description="Disordered" evidence="5">
    <location>
        <begin position="190"/>
        <end position="215"/>
    </location>
</feature>
<dbReference type="CDD" id="cd00130">
    <property type="entry name" value="PAS"/>
    <property type="match status" value="1"/>
</dbReference>
<dbReference type="InterPro" id="IPR011006">
    <property type="entry name" value="CheY-like_superfamily"/>
</dbReference>
<dbReference type="InterPro" id="IPR036097">
    <property type="entry name" value="HisK_dim/P_sf"/>
</dbReference>
<dbReference type="SMART" id="SM00448">
    <property type="entry name" value="REC"/>
    <property type="match status" value="1"/>
</dbReference>
<dbReference type="Gene3D" id="3.30.565.10">
    <property type="entry name" value="Histidine kinase-like ATPase, C-terminal domain"/>
    <property type="match status" value="1"/>
</dbReference>
<dbReference type="Pfam" id="PF00512">
    <property type="entry name" value="HisKA"/>
    <property type="match status" value="1"/>
</dbReference>
<evidence type="ECO:0000256" key="1">
    <source>
        <dbReference type="ARBA" id="ARBA00000085"/>
    </source>
</evidence>
<keyword evidence="10" id="KW-0808">Transferase</keyword>
<dbReference type="InterPro" id="IPR003661">
    <property type="entry name" value="HisK_dim/P_dom"/>
</dbReference>
<dbReference type="Gene3D" id="1.10.287.130">
    <property type="match status" value="1"/>
</dbReference>
<organism evidence="10">
    <name type="scientific">Nitratidesulfovibrio vulgaris (strain DSM 19637 / Miyazaki F)</name>
    <name type="common">Desulfovibrio vulgaris</name>
    <dbReference type="NCBI Taxonomy" id="883"/>
    <lineage>
        <taxon>Bacteria</taxon>
        <taxon>Pseudomonadati</taxon>
        <taxon>Thermodesulfobacteriota</taxon>
        <taxon>Desulfovibrionia</taxon>
        <taxon>Desulfovibrionales</taxon>
        <taxon>Desulfovibrionaceae</taxon>
        <taxon>Nitratidesulfovibrio</taxon>
    </lineage>
</organism>
<feature type="domain" description="PAC" evidence="9">
    <location>
        <begin position="446"/>
        <end position="498"/>
    </location>
</feature>
<dbReference type="InterPro" id="IPR036890">
    <property type="entry name" value="HATPase_C_sf"/>
</dbReference>
<dbReference type="STRING" id="883.DvMF_2731"/>
<dbReference type="Gene3D" id="3.30.450.20">
    <property type="entry name" value="PAS domain"/>
    <property type="match status" value="2"/>
</dbReference>
<dbReference type="InterPro" id="IPR001789">
    <property type="entry name" value="Sig_transdc_resp-reg_receiver"/>
</dbReference>
<accession>B8DJ09</accession>
<name>B8DJ09_NITV9</name>
<evidence type="ECO:0000259" key="6">
    <source>
        <dbReference type="PROSITE" id="PS50109"/>
    </source>
</evidence>
<dbReference type="InterPro" id="IPR000014">
    <property type="entry name" value="PAS"/>
</dbReference>
<feature type="domain" description="Histidine kinase" evidence="6">
    <location>
        <begin position="643"/>
        <end position="866"/>
    </location>
</feature>
<evidence type="ECO:0000259" key="8">
    <source>
        <dbReference type="PROSITE" id="PS50112"/>
    </source>
</evidence>
<gene>
    <name evidence="10" type="ordered locus">DvMF_2731</name>
</gene>
<keyword evidence="3 4" id="KW-0597">Phosphoprotein</keyword>
<dbReference type="eggNOG" id="COG3852">
    <property type="taxonomic scope" value="Bacteria"/>
</dbReference>
<proteinExistence type="predicted"/>
<dbReference type="SUPFAM" id="SSF47384">
    <property type="entry name" value="Homodimeric domain of signal transducing histidine kinase"/>
    <property type="match status" value="1"/>
</dbReference>
<dbReference type="PROSITE" id="PS50112">
    <property type="entry name" value="PAS"/>
    <property type="match status" value="1"/>
</dbReference>
<feature type="region of interest" description="Disordered" evidence="5">
    <location>
        <begin position="29"/>
        <end position="94"/>
    </location>
</feature>
<dbReference type="EC" id="2.7.13.3" evidence="2"/>
<dbReference type="Gene3D" id="3.40.50.2300">
    <property type="match status" value="2"/>
</dbReference>